<dbReference type="EMBL" id="FOLM01000001">
    <property type="protein sequence ID" value="SFB94033.1"/>
    <property type="molecule type" value="Genomic_DNA"/>
</dbReference>
<proteinExistence type="predicted"/>
<gene>
    <name evidence="4" type="ORF">SAMN05421773_101608</name>
</gene>
<feature type="compositionally biased region" description="Basic and acidic residues" evidence="1">
    <location>
        <begin position="87"/>
        <end position="96"/>
    </location>
</feature>
<dbReference type="Proteomes" id="UP000199207">
    <property type="component" value="Unassembled WGS sequence"/>
</dbReference>
<feature type="region of interest" description="Disordered" evidence="1">
    <location>
        <begin position="1"/>
        <end position="47"/>
    </location>
</feature>
<feature type="transmembrane region" description="Helical" evidence="2">
    <location>
        <begin position="52"/>
        <end position="74"/>
    </location>
</feature>
<feature type="region of interest" description="Disordered" evidence="1">
    <location>
        <begin position="79"/>
        <end position="124"/>
    </location>
</feature>
<evidence type="ECO:0000256" key="1">
    <source>
        <dbReference type="SAM" id="MobiDB-lite"/>
    </source>
</evidence>
<keyword evidence="2" id="KW-0812">Transmembrane</keyword>
<dbReference type="RefSeq" id="WP_093836994.1">
    <property type="nucleotide sequence ID" value="NZ_FOLM01000001.1"/>
</dbReference>
<feature type="domain" description="DUF8017" evidence="3">
    <location>
        <begin position="125"/>
        <end position="315"/>
    </location>
</feature>
<reference evidence="4 5" key="1">
    <citation type="submission" date="2016-10" db="EMBL/GenBank/DDBJ databases">
        <authorList>
            <person name="de Groot N.N."/>
        </authorList>
    </citation>
    <scope>NUCLEOTIDE SEQUENCE [LARGE SCALE GENOMIC DNA]</scope>
    <source>
        <strain evidence="4 5">CGMCC 4.5739</strain>
    </source>
</reference>
<keyword evidence="5" id="KW-1185">Reference proteome</keyword>
<name>A0A1I1FA55_9ACTN</name>
<evidence type="ECO:0000256" key="2">
    <source>
        <dbReference type="SAM" id="Phobius"/>
    </source>
</evidence>
<dbReference type="AlphaFoldDB" id="A0A1I1FA55"/>
<organism evidence="4 5">
    <name type="scientific">Streptomyces aidingensis</name>
    <dbReference type="NCBI Taxonomy" id="910347"/>
    <lineage>
        <taxon>Bacteria</taxon>
        <taxon>Bacillati</taxon>
        <taxon>Actinomycetota</taxon>
        <taxon>Actinomycetes</taxon>
        <taxon>Kitasatosporales</taxon>
        <taxon>Streptomycetaceae</taxon>
        <taxon>Streptomyces</taxon>
    </lineage>
</organism>
<evidence type="ECO:0000313" key="4">
    <source>
        <dbReference type="EMBL" id="SFB94033.1"/>
    </source>
</evidence>
<sequence length="316" mass="33180">MTADQPPGTGPQPPSGNPYRQPGYQQSNPYRGWPRPQPVPQPPAGSGGRWRMALAVIAATALVAAAAVGGVLLISGSDGNTSAADDNTEKPAEKTAGETAGETGDVTESSLRPDDPRAGVQNRPDPVVAGEWQVQTYATRDLAFDVPPDWTTSSDDYKVWITSEDDPDDILVGMSAVALYMENWCNDEGLAARAMAGTRGSIGSTDTADAAATEAEAWARAHYDQAGQATLEVSEARPFSSAYGIEGHTATATVTGVPEEPDSACGAWDGKVVTVSYLDSGADIATWILVADTGFEEELDDVTIEKIMNSLRPYDG</sequence>
<keyword evidence="2" id="KW-0472">Membrane</keyword>
<dbReference type="OrthoDB" id="3614545at2"/>
<keyword evidence="2" id="KW-1133">Transmembrane helix</keyword>
<dbReference type="STRING" id="910347.SAMN05421773_101608"/>
<protein>
    <recommendedName>
        <fullName evidence="3">DUF8017 domain-containing protein</fullName>
    </recommendedName>
</protein>
<dbReference type="Pfam" id="PF26056">
    <property type="entry name" value="DUF8017"/>
    <property type="match status" value="1"/>
</dbReference>
<dbReference type="InterPro" id="IPR058330">
    <property type="entry name" value="DUF8017"/>
</dbReference>
<evidence type="ECO:0000259" key="3">
    <source>
        <dbReference type="Pfam" id="PF26056"/>
    </source>
</evidence>
<accession>A0A1I1FA55</accession>
<evidence type="ECO:0000313" key="5">
    <source>
        <dbReference type="Proteomes" id="UP000199207"/>
    </source>
</evidence>